<dbReference type="PRINTS" id="PR00332">
    <property type="entry name" value="HISTRIAD"/>
</dbReference>
<gene>
    <name evidence="5" type="ORF">OE104_09930</name>
</gene>
<dbReference type="KEGG" id="faf:OE104_09930"/>
<reference evidence="5" key="1">
    <citation type="submission" date="2022-09" db="EMBL/GenBank/DDBJ databases">
        <title>Complete Genomes of Fervidibacillus albus and Fervidibacillus halotolerans isolated from tidal flat sediments.</title>
        <authorList>
            <person name="Kwon K.K."/>
            <person name="Yang S.-H."/>
            <person name="Park M.J."/>
            <person name="Oh H.-M."/>
        </authorList>
    </citation>
    <scope>NUCLEOTIDE SEQUENCE</scope>
    <source>
        <strain evidence="5">MEBiC13591</strain>
    </source>
</reference>
<evidence type="ECO:0000256" key="1">
    <source>
        <dbReference type="PIRSR" id="PIRSR601310-1"/>
    </source>
</evidence>
<dbReference type="PANTHER" id="PTHR47670:SF1">
    <property type="entry name" value="ADENYLYLSULFATASE HINT3"/>
    <property type="match status" value="1"/>
</dbReference>
<feature type="active site" description="Tele-AMP-histidine intermediate" evidence="1">
    <location>
        <position position="99"/>
    </location>
</feature>
<dbReference type="InterPro" id="IPR011146">
    <property type="entry name" value="HIT-like"/>
</dbReference>
<evidence type="ECO:0000256" key="3">
    <source>
        <dbReference type="PROSITE-ProRule" id="PRU00464"/>
    </source>
</evidence>
<evidence type="ECO:0000256" key="2">
    <source>
        <dbReference type="PIRSR" id="PIRSR601310-3"/>
    </source>
</evidence>
<organism evidence="5 6">
    <name type="scientific">Fervidibacillus albus</name>
    <dbReference type="NCBI Taxonomy" id="2980026"/>
    <lineage>
        <taxon>Bacteria</taxon>
        <taxon>Bacillati</taxon>
        <taxon>Bacillota</taxon>
        <taxon>Bacilli</taxon>
        <taxon>Bacillales</taxon>
        <taxon>Bacillaceae</taxon>
        <taxon>Fervidibacillus</taxon>
    </lineage>
</organism>
<dbReference type="GO" id="GO:0047627">
    <property type="term" value="F:adenylylsulfatase activity"/>
    <property type="evidence" value="ECO:0007669"/>
    <property type="project" value="TreeGrafter"/>
</dbReference>
<evidence type="ECO:0000313" key="6">
    <source>
        <dbReference type="Proteomes" id="UP001164718"/>
    </source>
</evidence>
<dbReference type="GO" id="GO:0009150">
    <property type="term" value="P:purine ribonucleotide metabolic process"/>
    <property type="evidence" value="ECO:0007669"/>
    <property type="project" value="TreeGrafter"/>
</dbReference>
<sequence>MSCIFCKIINGKAPAYIIYKNEYVTAFLDINPMTYGHTLVVPNEHIPRLDMIKDEKISRFLMEGIIDVSHLLIKAGICESFSLLQDNGTEAEQEMEHVHFHIIPRYRGDGLDWNLKTNKELAKEKNLKKAWESITQYKYEEG</sequence>
<dbReference type="RefSeq" id="WP_275416708.1">
    <property type="nucleotide sequence ID" value="NZ_CP106878.1"/>
</dbReference>
<protein>
    <submittedName>
        <fullName evidence="5">HIT domain-containing protein</fullName>
    </submittedName>
</protein>
<dbReference type="InterPro" id="IPR036265">
    <property type="entry name" value="HIT-like_sf"/>
</dbReference>
<dbReference type="PROSITE" id="PS51084">
    <property type="entry name" value="HIT_2"/>
    <property type="match status" value="1"/>
</dbReference>
<dbReference type="InterPro" id="IPR001310">
    <property type="entry name" value="Histidine_triad_HIT"/>
</dbReference>
<proteinExistence type="predicted"/>
<dbReference type="Gene3D" id="3.30.428.10">
    <property type="entry name" value="HIT-like"/>
    <property type="match status" value="1"/>
</dbReference>
<dbReference type="Proteomes" id="UP001164718">
    <property type="component" value="Chromosome"/>
</dbReference>
<accession>A0A9E8LSR7</accession>
<dbReference type="GO" id="GO:0006790">
    <property type="term" value="P:sulfur compound metabolic process"/>
    <property type="evidence" value="ECO:0007669"/>
    <property type="project" value="TreeGrafter"/>
</dbReference>
<dbReference type="SUPFAM" id="SSF54197">
    <property type="entry name" value="HIT-like"/>
    <property type="match status" value="1"/>
</dbReference>
<dbReference type="Pfam" id="PF01230">
    <property type="entry name" value="HIT"/>
    <property type="match status" value="1"/>
</dbReference>
<evidence type="ECO:0000259" key="4">
    <source>
        <dbReference type="PROSITE" id="PS51084"/>
    </source>
</evidence>
<keyword evidence="6" id="KW-1185">Reference proteome</keyword>
<dbReference type="AlphaFoldDB" id="A0A9E8LSR7"/>
<feature type="domain" description="HIT" evidence="4">
    <location>
        <begin position="4"/>
        <end position="112"/>
    </location>
</feature>
<name>A0A9E8LSR7_9BACI</name>
<dbReference type="EMBL" id="CP106878">
    <property type="protein sequence ID" value="WAA08923.1"/>
    <property type="molecule type" value="Genomic_DNA"/>
</dbReference>
<feature type="short sequence motif" description="Histidine triad motif" evidence="2 3">
    <location>
        <begin position="97"/>
        <end position="101"/>
    </location>
</feature>
<dbReference type="PANTHER" id="PTHR47670">
    <property type="entry name" value="ADENYLYLSULFATASE HINT3"/>
    <property type="match status" value="1"/>
</dbReference>
<evidence type="ECO:0000313" key="5">
    <source>
        <dbReference type="EMBL" id="WAA08923.1"/>
    </source>
</evidence>